<organism evidence="4 6">
    <name type="scientific">Araneus ventricosus</name>
    <name type="common">Orbweaver spider</name>
    <name type="synonym">Epeira ventricosa</name>
    <dbReference type="NCBI Taxonomy" id="182803"/>
    <lineage>
        <taxon>Eukaryota</taxon>
        <taxon>Metazoa</taxon>
        <taxon>Ecdysozoa</taxon>
        <taxon>Arthropoda</taxon>
        <taxon>Chelicerata</taxon>
        <taxon>Arachnida</taxon>
        <taxon>Araneae</taxon>
        <taxon>Araneomorphae</taxon>
        <taxon>Entelegynae</taxon>
        <taxon>Araneoidea</taxon>
        <taxon>Araneidae</taxon>
        <taxon>Araneus</taxon>
    </lineage>
</organism>
<dbReference type="OrthoDB" id="6433801at2759"/>
<evidence type="ECO:0000313" key="5">
    <source>
        <dbReference type="EMBL" id="GBN66791.1"/>
    </source>
</evidence>
<dbReference type="Proteomes" id="UP000499080">
    <property type="component" value="Unassembled WGS sequence"/>
</dbReference>
<evidence type="ECO:0000313" key="3">
    <source>
        <dbReference type="EMBL" id="GBN64313.1"/>
    </source>
</evidence>
<name>A0A4Y2QTU8_ARAVE</name>
<dbReference type="Pfam" id="PF23055">
    <property type="entry name" value="DUF7041"/>
    <property type="match status" value="1"/>
</dbReference>
<dbReference type="EMBL" id="BGPR01014809">
    <property type="protein sequence ID" value="GBN66791.1"/>
    <property type="molecule type" value="Genomic_DNA"/>
</dbReference>
<evidence type="ECO:0000313" key="2">
    <source>
        <dbReference type="EMBL" id="GBN64293.1"/>
    </source>
</evidence>
<protein>
    <recommendedName>
        <fullName evidence="1">DUF7041 domain-containing protein</fullName>
    </recommendedName>
</protein>
<dbReference type="PANTHER" id="PTHR33327:SF3">
    <property type="entry name" value="RNA-DIRECTED DNA POLYMERASE"/>
    <property type="match status" value="1"/>
</dbReference>
<feature type="domain" description="DUF7041" evidence="1">
    <location>
        <begin position="21"/>
        <end position="88"/>
    </location>
</feature>
<evidence type="ECO:0000313" key="4">
    <source>
        <dbReference type="EMBL" id="GBN66777.1"/>
    </source>
</evidence>
<dbReference type="AlphaFoldDB" id="A0A4Y2QTU8"/>
<proteinExistence type="predicted"/>
<gene>
    <name evidence="4" type="ORF">AVEN_21334_1</name>
    <name evidence="2" type="ORF">AVEN_225624_1</name>
    <name evidence="5" type="ORF">AVEN_231343_1</name>
    <name evidence="3" type="ORF">AVEN_26194_1</name>
</gene>
<dbReference type="InterPro" id="IPR055469">
    <property type="entry name" value="DUF7041"/>
</dbReference>
<comment type="caution">
    <text evidence="4">The sequence shown here is derived from an EMBL/GenBank/DDBJ whole genome shotgun (WGS) entry which is preliminary data.</text>
</comment>
<sequence length="89" mass="10392">MPDDTLPDNIALEANRVSIKIPPFWIENLEMWFFQVEAQFAINGITSEETESKYLVPQLESRFIENIWDIIKDTGSQKYSAAKDRLMPR</sequence>
<dbReference type="EMBL" id="BGPR01014808">
    <property type="protein sequence ID" value="GBN66777.1"/>
    <property type="molecule type" value="Genomic_DNA"/>
</dbReference>
<dbReference type="PANTHER" id="PTHR33327">
    <property type="entry name" value="ENDONUCLEASE"/>
    <property type="match status" value="1"/>
</dbReference>
<dbReference type="EMBL" id="BGPR01014230">
    <property type="protein sequence ID" value="GBN64293.1"/>
    <property type="molecule type" value="Genomic_DNA"/>
</dbReference>
<reference evidence="4 6" key="1">
    <citation type="journal article" date="2019" name="Sci. Rep.">
        <title>Orb-weaving spider Araneus ventricosus genome elucidates the spidroin gene catalogue.</title>
        <authorList>
            <person name="Kono N."/>
            <person name="Nakamura H."/>
            <person name="Ohtoshi R."/>
            <person name="Moran D.A.P."/>
            <person name="Shinohara A."/>
            <person name="Yoshida Y."/>
            <person name="Fujiwara M."/>
            <person name="Mori M."/>
            <person name="Tomita M."/>
            <person name="Arakawa K."/>
        </authorList>
    </citation>
    <scope>NUCLEOTIDE SEQUENCE [LARGE SCALE GENOMIC DNA]</scope>
</reference>
<accession>A0A4Y2QTU8</accession>
<dbReference type="EMBL" id="BGPR01014231">
    <property type="protein sequence ID" value="GBN64313.1"/>
    <property type="molecule type" value="Genomic_DNA"/>
</dbReference>
<keyword evidence="6" id="KW-1185">Reference proteome</keyword>
<evidence type="ECO:0000313" key="6">
    <source>
        <dbReference type="Proteomes" id="UP000499080"/>
    </source>
</evidence>
<evidence type="ECO:0000259" key="1">
    <source>
        <dbReference type="Pfam" id="PF23055"/>
    </source>
</evidence>